<dbReference type="InterPro" id="IPR016036">
    <property type="entry name" value="Malonyl_transacylase_ACP-bd"/>
</dbReference>
<dbReference type="InterPro" id="IPR016035">
    <property type="entry name" value="Acyl_Trfase/lysoPLipase"/>
</dbReference>
<dbReference type="Gene3D" id="3.30.70.250">
    <property type="entry name" value="Malonyl-CoA ACP transacylase, ACP-binding"/>
    <property type="match status" value="1"/>
</dbReference>
<evidence type="ECO:0000313" key="10">
    <source>
        <dbReference type="Proteomes" id="UP000184192"/>
    </source>
</evidence>
<comment type="similarity">
    <text evidence="6">Belongs to the fabD family.</text>
</comment>
<dbReference type="RefSeq" id="WP_073313542.1">
    <property type="nucleotide sequence ID" value="NZ_FQZN01000011.1"/>
</dbReference>
<evidence type="ECO:0000256" key="7">
    <source>
        <dbReference type="PIRSR" id="PIRSR000446-1"/>
    </source>
</evidence>
<protein>
    <recommendedName>
        <fullName evidence="2 6">Malonyl CoA-acyl carrier protein transacylase</fullName>
        <ecNumber evidence="1 6">2.3.1.39</ecNumber>
    </recommendedName>
</protein>
<dbReference type="AlphaFoldDB" id="A0A1M6F375"/>
<dbReference type="SUPFAM" id="SSF52151">
    <property type="entry name" value="FabD/lysophospholipase-like"/>
    <property type="match status" value="1"/>
</dbReference>
<accession>A0A1M6F375</accession>
<dbReference type="InterPro" id="IPR014043">
    <property type="entry name" value="Acyl_transferase_dom"/>
</dbReference>
<dbReference type="SUPFAM" id="SSF55048">
    <property type="entry name" value="Probable ACP-binding domain of malonyl-CoA ACP transacylase"/>
    <property type="match status" value="1"/>
</dbReference>
<feature type="active site" evidence="7">
    <location>
        <position position="87"/>
    </location>
</feature>
<sequence>MNAFIFPGQGCQKEGMGKELYDNFPKAKEIFELANEFLGRRITDVMFYGTEQQLMETQNTQPAVFLYEVALALSQDHIFPDVVAGHSLGEFAALVVNGTISFEDGLSLVLHRALIAQKTCENTNTAMGAVIGLSDEYVARRIKEIWDETGEPIYFANYNGPGQVVISGSKKGIRQACKAFMKEGAKKAVPLMIGGSFHTPYMEEARLELKKHIDETIFNSPVIPVCQCVDGKLNLDPEKIKNNLIEHITHPVLWTHMVHNMVSSGVDKFYEVGPDDTLQKIVTRMYPEKKITTIWSIPIYKQYNPLNNI</sequence>
<dbReference type="NCBIfam" id="TIGR00128">
    <property type="entry name" value="fabD"/>
    <property type="match status" value="1"/>
</dbReference>
<dbReference type="EC" id="2.3.1.39" evidence="1 6"/>
<dbReference type="Gene3D" id="3.40.366.10">
    <property type="entry name" value="Malonyl-Coenzyme A Acyl Carrier Protein, domain 2"/>
    <property type="match status" value="1"/>
</dbReference>
<dbReference type="InterPro" id="IPR024925">
    <property type="entry name" value="Malonyl_CoA-ACP_transAc"/>
</dbReference>
<dbReference type="PIRSF" id="PIRSF000446">
    <property type="entry name" value="Mct"/>
    <property type="match status" value="1"/>
</dbReference>
<feature type="active site" evidence="7">
    <location>
        <position position="198"/>
    </location>
</feature>
<dbReference type="PANTHER" id="PTHR42681:SF1">
    <property type="entry name" value="MALONYL-COA-ACYL CARRIER PROTEIN TRANSACYLASE, MITOCHONDRIAL"/>
    <property type="match status" value="1"/>
</dbReference>
<evidence type="ECO:0000256" key="1">
    <source>
        <dbReference type="ARBA" id="ARBA00013258"/>
    </source>
</evidence>
<keyword evidence="3 6" id="KW-0808">Transferase</keyword>
<organism evidence="9 10">
    <name type="scientific">Bacteroides stercorirosoris</name>
    <dbReference type="NCBI Taxonomy" id="871324"/>
    <lineage>
        <taxon>Bacteria</taxon>
        <taxon>Pseudomonadati</taxon>
        <taxon>Bacteroidota</taxon>
        <taxon>Bacteroidia</taxon>
        <taxon>Bacteroidales</taxon>
        <taxon>Bacteroidaceae</taxon>
        <taxon>Bacteroides</taxon>
    </lineage>
</organism>
<reference evidence="10" key="1">
    <citation type="submission" date="2016-11" db="EMBL/GenBank/DDBJ databases">
        <authorList>
            <person name="Varghese N."/>
            <person name="Submissions S."/>
        </authorList>
    </citation>
    <scope>NUCLEOTIDE SEQUENCE [LARGE SCALE GENOMIC DNA]</scope>
    <source>
        <strain evidence="10">DSM 26884</strain>
    </source>
</reference>
<dbReference type="InterPro" id="IPR050858">
    <property type="entry name" value="Mal-CoA-ACP_Trans/PKS_FabD"/>
</dbReference>
<dbReference type="GO" id="GO:0005829">
    <property type="term" value="C:cytosol"/>
    <property type="evidence" value="ECO:0007669"/>
    <property type="project" value="TreeGrafter"/>
</dbReference>
<dbReference type="GeneID" id="92712110"/>
<evidence type="ECO:0000259" key="8">
    <source>
        <dbReference type="SMART" id="SM00827"/>
    </source>
</evidence>
<gene>
    <name evidence="9" type="ORF">SAMN05444350_1115</name>
</gene>
<proteinExistence type="inferred from homology"/>
<dbReference type="InterPro" id="IPR004410">
    <property type="entry name" value="Malonyl_CoA-ACP_transAc_FabD"/>
</dbReference>
<keyword evidence="4 6" id="KW-0012">Acyltransferase</keyword>
<dbReference type="GO" id="GO:0006633">
    <property type="term" value="P:fatty acid biosynthetic process"/>
    <property type="evidence" value="ECO:0007669"/>
    <property type="project" value="TreeGrafter"/>
</dbReference>
<keyword evidence="10" id="KW-1185">Reference proteome</keyword>
<evidence type="ECO:0000256" key="6">
    <source>
        <dbReference type="PIRNR" id="PIRNR000446"/>
    </source>
</evidence>
<dbReference type="PANTHER" id="PTHR42681">
    <property type="entry name" value="MALONYL-COA-ACYL CARRIER PROTEIN TRANSACYLASE, MITOCHONDRIAL"/>
    <property type="match status" value="1"/>
</dbReference>
<evidence type="ECO:0000256" key="4">
    <source>
        <dbReference type="ARBA" id="ARBA00023315"/>
    </source>
</evidence>
<dbReference type="Pfam" id="PF00698">
    <property type="entry name" value="Acyl_transf_1"/>
    <property type="match status" value="1"/>
</dbReference>
<evidence type="ECO:0000256" key="3">
    <source>
        <dbReference type="ARBA" id="ARBA00022679"/>
    </source>
</evidence>
<name>A0A1M6F375_9BACE</name>
<dbReference type="SMART" id="SM00827">
    <property type="entry name" value="PKS_AT"/>
    <property type="match status" value="1"/>
</dbReference>
<evidence type="ECO:0000313" key="9">
    <source>
        <dbReference type="EMBL" id="SHI92168.1"/>
    </source>
</evidence>
<dbReference type="EMBL" id="FQZN01000011">
    <property type="protein sequence ID" value="SHI92168.1"/>
    <property type="molecule type" value="Genomic_DNA"/>
</dbReference>
<dbReference type="InterPro" id="IPR001227">
    <property type="entry name" value="Ac_transferase_dom_sf"/>
</dbReference>
<evidence type="ECO:0000256" key="2">
    <source>
        <dbReference type="ARBA" id="ARBA00018953"/>
    </source>
</evidence>
<feature type="domain" description="Malonyl-CoA:ACP transacylase (MAT)" evidence="8">
    <location>
        <begin position="5"/>
        <end position="309"/>
    </location>
</feature>
<dbReference type="Proteomes" id="UP000184192">
    <property type="component" value="Unassembled WGS sequence"/>
</dbReference>
<dbReference type="GO" id="GO:0004314">
    <property type="term" value="F:[acyl-carrier-protein] S-malonyltransferase activity"/>
    <property type="evidence" value="ECO:0007669"/>
    <property type="project" value="UniProtKB-EC"/>
</dbReference>
<comment type="catalytic activity">
    <reaction evidence="5 6">
        <text>holo-[ACP] + malonyl-CoA = malonyl-[ACP] + CoA</text>
        <dbReference type="Rhea" id="RHEA:41792"/>
        <dbReference type="Rhea" id="RHEA-COMP:9623"/>
        <dbReference type="Rhea" id="RHEA-COMP:9685"/>
        <dbReference type="ChEBI" id="CHEBI:57287"/>
        <dbReference type="ChEBI" id="CHEBI:57384"/>
        <dbReference type="ChEBI" id="CHEBI:64479"/>
        <dbReference type="ChEBI" id="CHEBI:78449"/>
        <dbReference type="EC" id="2.3.1.39"/>
    </reaction>
</comment>
<evidence type="ECO:0000256" key="5">
    <source>
        <dbReference type="ARBA" id="ARBA00048462"/>
    </source>
</evidence>